<evidence type="ECO:0000313" key="1">
    <source>
        <dbReference type="EMBL" id="BES90536.1"/>
    </source>
</evidence>
<sequence length="109" mass="12011">MEGGSLLFRRPYFPVFHIHVRRRTSPRGRTTLRASTQNAVGKRVGIKEQFSILLLHLVLAQYLCTAGIRKGRIVSAEAAAAAAAAVVRRRFLANSTADLNTNIPPTQKD</sequence>
<reference evidence="1 2" key="1">
    <citation type="submission" date="2023-09" db="EMBL/GenBank/DDBJ databases">
        <title>Nesidiocoris tenuis whole genome shotgun sequence.</title>
        <authorList>
            <person name="Shibata T."/>
            <person name="Shimoda M."/>
            <person name="Kobayashi T."/>
            <person name="Uehara T."/>
        </authorList>
    </citation>
    <scope>NUCLEOTIDE SEQUENCE [LARGE SCALE GENOMIC DNA]</scope>
    <source>
        <strain evidence="1 2">Japan</strain>
    </source>
</reference>
<dbReference type="Proteomes" id="UP001307889">
    <property type="component" value="Chromosome 2"/>
</dbReference>
<evidence type="ECO:0000313" key="2">
    <source>
        <dbReference type="Proteomes" id="UP001307889"/>
    </source>
</evidence>
<proteinExistence type="predicted"/>
<organism evidence="1 2">
    <name type="scientific">Nesidiocoris tenuis</name>
    <dbReference type="NCBI Taxonomy" id="355587"/>
    <lineage>
        <taxon>Eukaryota</taxon>
        <taxon>Metazoa</taxon>
        <taxon>Ecdysozoa</taxon>
        <taxon>Arthropoda</taxon>
        <taxon>Hexapoda</taxon>
        <taxon>Insecta</taxon>
        <taxon>Pterygota</taxon>
        <taxon>Neoptera</taxon>
        <taxon>Paraneoptera</taxon>
        <taxon>Hemiptera</taxon>
        <taxon>Heteroptera</taxon>
        <taxon>Panheteroptera</taxon>
        <taxon>Cimicomorpha</taxon>
        <taxon>Miridae</taxon>
        <taxon>Dicyphina</taxon>
        <taxon>Nesidiocoris</taxon>
    </lineage>
</organism>
<keyword evidence="2" id="KW-1185">Reference proteome</keyword>
<evidence type="ECO:0008006" key="3">
    <source>
        <dbReference type="Google" id="ProtNLM"/>
    </source>
</evidence>
<accession>A0ABN7AE26</accession>
<name>A0ABN7AE26_9HEMI</name>
<protein>
    <recommendedName>
        <fullName evidence="3">LisH domain-containing protein</fullName>
    </recommendedName>
</protein>
<dbReference type="EMBL" id="AP028910">
    <property type="protein sequence ID" value="BES90536.1"/>
    <property type="molecule type" value="Genomic_DNA"/>
</dbReference>
<gene>
    <name evidence="1" type="ORF">NTJ_03345</name>
</gene>